<keyword evidence="2" id="KW-0472">Membrane</keyword>
<dbReference type="RefSeq" id="WP_072851293.1">
    <property type="nucleotide sequence ID" value="NZ_FRAH01000032.1"/>
</dbReference>
<evidence type="ECO:0000313" key="4">
    <source>
        <dbReference type="Proteomes" id="UP000183975"/>
    </source>
</evidence>
<name>A0A1M6TCS3_9FIRM</name>
<proteinExistence type="predicted"/>
<feature type="region of interest" description="Disordered" evidence="1">
    <location>
        <begin position="1"/>
        <end position="20"/>
    </location>
</feature>
<dbReference type="OrthoDB" id="2050018at2"/>
<accession>A0A1M6TCS3</accession>
<dbReference type="Proteomes" id="UP000183975">
    <property type="component" value="Unassembled WGS sequence"/>
</dbReference>
<gene>
    <name evidence="3" type="ORF">SAMN02745138_01917</name>
</gene>
<reference evidence="3 4" key="1">
    <citation type="submission" date="2016-11" db="EMBL/GenBank/DDBJ databases">
        <authorList>
            <person name="Jaros S."/>
            <person name="Januszkiewicz K."/>
            <person name="Wedrychowicz H."/>
        </authorList>
    </citation>
    <scope>NUCLEOTIDE SEQUENCE [LARGE SCALE GENOMIC DNA]</scope>
    <source>
        <strain evidence="3 4">DSM 14214</strain>
    </source>
</reference>
<dbReference type="AlphaFoldDB" id="A0A1M6TCS3"/>
<dbReference type="InterPro" id="IPR045620">
    <property type="entry name" value="DUF6442"/>
</dbReference>
<keyword evidence="4" id="KW-1185">Reference proteome</keyword>
<dbReference type="GeneID" id="78175481"/>
<keyword evidence="2" id="KW-0812">Transmembrane</keyword>
<protein>
    <submittedName>
        <fullName evidence="3">Uncharacterized protein</fullName>
    </submittedName>
</protein>
<sequence length="105" mass="12590">MDKNEILRRSQEENQYGDEREKQIEAKSESFGQNIIVFGLIILTVFNWIKGLPVKHFIAIFWASVAAKYYYLFWKNRKKRDLFWGLLTTATCLGNLFLLYWEVFQ</sequence>
<feature type="transmembrane region" description="Helical" evidence="2">
    <location>
        <begin position="31"/>
        <end position="49"/>
    </location>
</feature>
<keyword evidence="2" id="KW-1133">Transmembrane helix</keyword>
<dbReference type="EMBL" id="FRAH01000032">
    <property type="protein sequence ID" value="SHK54674.1"/>
    <property type="molecule type" value="Genomic_DNA"/>
</dbReference>
<evidence type="ECO:0000313" key="3">
    <source>
        <dbReference type="EMBL" id="SHK54674.1"/>
    </source>
</evidence>
<dbReference type="Pfam" id="PF20040">
    <property type="entry name" value="DUF6442"/>
    <property type="match status" value="1"/>
</dbReference>
<organism evidence="3 4">
    <name type="scientific">Anaerotignum lactatifermentans DSM 14214</name>
    <dbReference type="NCBI Taxonomy" id="1121323"/>
    <lineage>
        <taxon>Bacteria</taxon>
        <taxon>Bacillati</taxon>
        <taxon>Bacillota</taxon>
        <taxon>Clostridia</taxon>
        <taxon>Lachnospirales</taxon>
        <taxon>Anaerotignaceae</taxon>
        <taxon>Anaerotignum</taxon>
    </lineage>
</organism>
<feature type="transmembrane region" description="Helical" evidence="2">
    <location>
        <begin position="82"/>
        <end position="101"/>
    </location>
</feature>
<evidence type="ECO:0000256" key="1">
    <source>
        <dbReference type="SAM" id="MobiDB-lite"/>
    </source>
</evidence>
<evidence type="ECO:0000256" key="2">
    <source>
        <dbReference type="SAM" id="Phobius"/>
    </source>
</evidence>
<feature type="transmembrane region" description="Helical" evidence="2">
    <location>
        <begin position="55"/>
        <end position="73"/>
    </location>
</feature>